<organism evidence="3 5">
    <name type="scientific">Favolaschia claudopus</name>
    <dbReference type="NCBI Taxonomy" id="2862362"/>
    <lineage>
        <taxon>Eukaryota</taxon>
        <taxon>Fungi</taxon>
        <taxon>Dikarya</taxon>
        <taxon>Basidiomycota</taxon>
        <taxon>Agaricomycotina</taxon>
        <taxon>Agaricomycetes</taxon>
        <taxon>Agaricomycetidae</taxon>
        <taxon>Agaricales</taxon>
        <taxon>Marasmiineae</taxon>
        <taxon>Mycenaceae</taxon>
        <taxon>Favolaschia</taxon>
    </lineage>
</organism>
<evidence type="ECO:0000313" key="3">
    <source>
        <dbReference type="EMBL" id="KAK7002011.1"/>
    </source>
</evidence>
<reference evidence="3 5" key="1">
    <citation type="journal article" date="2024" name="J Genomics">
        <title>Draft genome sequencing and assembly of Favolaschia claudopus CIRM-BRFM 2984 isolated from oak limbs.</title>
        <authorList>
            <person name="Navarro D."/>
            <person name="Drula E."/>
            <person name="Chaduli D."/>
            <person name="Cazenave R."/>
            <person name="Ahrendt S."/>
            <person name="Wang J."/>
            <person name="Lipzen A."/>
            <person name="Daum C."/>
            <person name="Barry K."/>
            <person name="Grigoriev I.V."/>
            <person name="Favel A."/>
            <person name="Rosso M.N."/>
            <person name="Martin F."/>
        </authorList>
    </citation>
    <scope>NUCLEOTIDE SEQUENCE [LARGE SCALE GENOMIC DNA]</scope>
    <source>
        <strain evidence="3 5">CIRM-BRFM 2984</strain>
    </source>
</reference>
<dbReference type="EMBL" id="JAWWNJ010000020">
    <property type="protein sequence ID" value="KAK7035113.1"/>
    <property type="molecule type" value="Genomic_DNA"/>
</dbReference>
<dbReference type="EMBL" id="JAWWNJ010000141">
    <property type="protein sequence ID" value="KAK6984129.1"/>
    <property type="molecule type" value="Genomic_DNA"/>
</dbReference>
<evidence type="ECO:0000313" key="5">
    <source>
        <dbReference type="Proteomes" id="UP001362999"/>
    </source>
</evidence>
<dbReference type="EMBL" id="JAWWNJ010000080">
    <property type="protein sequence ID" value="KAK7002011.1"/>
    <property type="molecule type" value="Genomic_DNA"/>
</dbReference>
<protein>
    <submittedName>
        <fullName evidence="3">Uncharacterized protein</fullName>
    </submittedName>
</protein>
<evidence type="ECO:0000313" key="2">
    <source>
        <dbReference type="EMBL" id="KAK6987881.1"/>
    </source>
</evidence>
<accession>A0AAW0A836</accession>
<gene>
    <name evidence="4" type="ORF">R3P38DRAFT_2772138</name>
    <name evidence="3" type="ORF">R3P38DRAFT_2795026</name>
    <name evidence="2" type="ORF">R3P38DRAFT_2805153</name>
    <name evidence="1" type="ORF">R3P38DRAFT_2806897</name>
</gene>
<evidence type="ECO:0000313" key="1">
    <source>
        <dbReference type="EMBL" id="KAK6984129.1"/>
    </source>
</evidence>
<dbReference type="EMBL" id="JAWWNJ010000127">
    <property type="protein sequence ID" value="KAK6987881.1"/>
    <property type="molecule type" value="Genomic_DNA"/>
</dbReference>
<evidence type="ECO:0000313" key="4">
    <source>
        <dbReference type="EMBL" id="KAK7035113.1"/>
    </source>
</evidence>
<keyword evidence="5" id="KW-1185">Reference proteome</keyword>
<proteinExistence type="predicted"/>
<sequence length="107" mass="12735">MKLSNFKRGIPEFCLEIYLNLSPGILRLAYQNLLTRSMKFFELKIEPQRLVTATGNQLPLNGTFLYNTPQYTYDRKCALQSQDEYCGHRPRAVRSTWTFKKEFRKYQ</sequence>
<name>A0AAW0A836_9AGAR</name>
<comment type="caution">
    <text evidence="3">The sequence shown here is derived from an EMBL/GenBank/DDBJ whole genome shotgun (WGS) entry which is preliminary data.</text>
</comment>
<dbReference type="AlphaFoldDB" id="A0AAW0A836"/>
<dbReference type="Proteomes" id="UP001362999">
    <property type="component" value="Unassembled WGS sequence"/>
</dbReference>